<evidence type="ECO:0000313" key="7">
    <source>
        <dbReference type="EMBL" id="APF39943.1"/>
    </source>
</evidence>
<reference evidence="7 8" key="1">
    <citation type="submission" date="2016-11" db="EMBL/GenBank/DDBJ databases">
        <title>Genome sequencing of Zhihengliuella aestuarii B18 antagonistic to Plasmodiophora brassicae.</title>
        <authorList>
            <person name="Luo Y."/>
        </authorList>
    </citation>
    <scope>NUCLEOTIDE SEQUENCE [LARGE SCALE GENOMIC DNA]</scope>
    <source>
        <strain evidence="7 8">B18</strain>
    </source>
</reference>
<feature type="domain" description="Glycosyl transferase family 1" evidence="5">
    <location>
        <begin position="673"/>
        <end position="836"/>
    </location>
</feature>
<evidence type="ECO:0000256" key="2">
    <source>
        <dbReference type="ARBA" id="ARBA00022676"/>
    </source>
</evidence>
<keyword evidence="2" id="KW-0328">Glycosyltransferase</keyword>
<keyword evidence="3" id="KW-0808">Transferase</keyword>
<dbReference type="SUPFAM" id="SSF53756">
    <property type="entry name" value="UDP-Glycosyltransferase/glycogen phosphorylase"/>
    <property type="match status" value="1"/>
</dbReference>
<accession>A0A1L2ZKN7</accession>
<dbReference type="PANTHER" id="PTHR45947">
    <property type="entry name" value="SULFOQUINOVOSYL TRANSFERASE SQD2"/>
    <property type="match status" value="1"/>
</dbReference>
<feature type="region of interest" description="Disordered" evidence="4">
    <location>
        <begin position="640"/>
        <end position="671"/>
    </location>
</feature>
<evidence type="ECO:0000256" key="4">
    <source>
        <dbReference type="SAM" id="MobiDB-lite"/>
    </source>
</evidence>
<dbReference type="AlphaFoldDB" id="A0A1L2ZKN7"/>
<dbReference type="GO" id="GO:0016758">
    <property type="term" value="F:hexosyltransferase activity"/>
    <property type="evidence" value="ECO:0007669"/>
    <property type="project" value="TreeGrafter"/>
</dbReference>
<dbReference type="InterPro" id="IPR001296">
    <property type="entry name" value="Glyco_trans_1"/>
</dbReference>
<feature type="compositionally biased region" description="Low complexity" evidence="4">
    <location>
        <begin position="652"/>
        <end position="671"/>
    </location>
</feature>
<dbReference type="Pfam" id="PF00534">
    <property type="entry name" value="Glycos_transf_1"/>
    <property type="match status" value="1"/>
</dbReference>
<dbReference type="EMBL" id="CP018135">
    <property type="protein sequence ID" value="APF39943.1"/>
    <property type="molecule type" value="Genomic_DNA"/>
</dbReference>
<name>A0A1L2ZKN7_9MICC</name>
<gene>
    <name evidence="7" type="ORF">BHE16_01685</name>
</gene>
<evidence type="ECO:0000259" key="5">
    <source>
        <dbReference type="Pfam" id="PF00534"/>
    </source>
</evidence>
<feature type="domain" description="Glycosyltransferase subfamily 4-like N-terminal" evidence="6">
    <location>
        <begin position="453"/>
        <end position="632"/>
    </location>
</feature>
<dbReference type="CDD" id="cd03794">
    <property type="entry name" value="GT4_WbuB-like"/>
    <property type="match status" value="1"/>
</dbReference>
<dbReference type="InterPro" id="IPR050194">
    <property type="entry name" value="Glycosyltransferase_grp1"/>
</dbReference>
<dbReference type="STRING" id="556325.BHE16_01685"/>
<organism evidence="7 8">
    <name type="scientific">Neomicrococcus aestuarii</name>
    <dbReference type="NCBI Taxonomy" id="556325"/>
    <lineage>
        <taxon>Bacteria</taxon>
        <taxon>Bacillati</taxon>
        <taxon>Actinomycetota</taxon>
        <taxon>Actinomycetes</taxon>
        <taxon>Micrococcales</taxon>
        <taxon>Micrococcaceae</taxon>
        <taxon>Neomicrococcus</taxon>
    </lineage>
</organism>
<dbReference type="GO" id="GO:1901137">
    <property type="term" value="P:carbohydrate derivative biosynthetic process"/>
    <property type="evidence" value="ECO:0007669"/>
    <property type="project" value="UniProtKB-ARBA"/>
</dbReference>
<sequence>MSTKSLAGLVNSLAHENFESLQNPNLVESFVDGVAVGGASTNGVSLAEKSARLRLASAIAEDDQFPEFADLATSLKDYREATRLISRVRLDSLPSDTRTAFEKTRKLAQRKPGTNNFGLSTKVHWLVVEPQGQPNVLSRFMNESAHQDHSSVRFRSSATSSDRESLLDAALKQVEVQPNTVVITQVDGQTESDALWLAGALGLPSLLLDVVANPRSTYAVSPDRLTDAVGSSLWKLFPSTLVSVEDAGRRVSATDLVSGKHYRQSFTDFPAALRHFGAAAVVGRDLEIYAQSNPDFPQTSRPIADWIRRDIKRTQEPLNLCATILERLWHSPRGLRARLASAQLESYVCENPHSELGPVLESARFHQHRQFEDQIRLRRLFQANYFEEVQRLATEPLDLNSTWIRDESVASIELLERLHASKTVAQNATKPAGDGSSSPVVCVLHASSPQQSGGYAIRAHGIFKALKRQGEDVYPVTRPGFPEDARTLDADLPVPPADTLDEITYHRLAPVVPRELGEAQYMRACIERYKEVLVEANASALHVRSTFLIAVPAIIAARELGLRTVYEVSGLWELVYEAREREGALNGRTNFATFFEKTAVDFADLVITMNYSMMDVLESRGGDRSKMRLAPNAVDISQFQSTTTPASDSGKPADSTATDSTATDSVDTDPAVPEKATLGYIGSVVDYEGLEDLAAAVGLLKERRDDFSVVIVGDGLALPSLQQAIKRFGVKDLISTPGRVPHSEVKAIYDSMQIMVYPRRSTPATDVVTPLKPFEALATGKAVIVSDVPPLKEIAGENERALVFPTGDARALAEALEELIDSPERRAELGEAGRDWVTRERDWSTVVRTFTDAYDELREQPPN</sequence>
<evidence type="ECO:0000256" key="3">
    <source>
        <dbReference type="ARBA" id="ARBA00022679"/>
    </source>
</evidence>
<evidence type="ECO:0000259" key="6">
    <source>
        <dbReference type="Pfam" id="PF13579"/>
    </source>
</evidence>
<dbReference type="KEGG" id="nae:BHE16_01685"/>
<evidence type="ECO:0000256" key="1">
    <source>
        <dbReference type="ARBA" id="ARBA00021292"/>
    </source>
</evidence>
<dbReference type="RefSeq" id="WP_071893420.1">
    <property type="nucleotide sequence ID" value="NZ_CP018135.1"/>
</dbReference>
<evidence type="ECO:0000313" key="8">
    <source>
        <dbReference type="Proteomes" id="UP000183530"/>
    </source>
</evidence>
<dbReference type="Proteomes" id="UP000183530">
    <property type="component" value="Chromosome"/>
</dbReference>
<dbReference type="InterPro" id="IPR028098">
    <property type="entry name" value="Glyco_trans_4-like_N"/>
</dbReference>
<dbReference type="PANTHER" id="PTHR45947:SF3">
    <property type="entry name" value="SULFOQUINOVOSYL TRANSFERASE SQD2"/>
    <property type="match status" value="1"/>
</dbReference>
<keyword evidence="8" id="KW-1185">Reference proteome</keyword>
<proteinExistence type="predicted"/>
<dbReference type="Pfam" id="PF13579">
    <property type="entry name" value="Glyco_trans_4_4"/>
    <property type="match status" value="1"/>
</dbReference>
<dbReference type="Gene3D" id="3.40.50.2000">
    <property type="entry name" value="Glycogen Phosphorylase B"/>
    <property type="match status" value="2"/>
</dbReference>
<protein>
    <recommendedName>
        <fullName evidence="1">D-inositol 3-phosphate glycosyltransferase</fullName>
    </recommendedName>
</protein>